<dbReference type="RefSeq" id="WP_147312426.1">
    <property type="nucleotide sequence ID" value="NZ_QTTT01000001.1"/>
</dbReference>
<dbReference type="InterPro" id="IPR021219">
    <property type="entry name" value="DUF2703"/>
</dbReference>
<feature type="compositionally biased region" description="Polar residues" evidence="1">
    <location>
        <begin position="1"/>
        <end position="11"/>
    </location>
</feature>
<evidence type="ECO:0000313" key="2">
    <source>
        <dbReference type="EMBL" id="REE99987.1"/>
    </source>
</evidence>
<dbReference type="EMBL" id="QTTT01000001">
    <property type="protein sequence ID" value="REE99987.1"/>
    <property type="molecule type" value="Genomic_DNA"/>
</dbReference>
<evidence type="ECO:0000256" key="1">
    <source>
        <dbReference type="SAM" id="MobiDB-lite"/>
    </source>
</evidence>
<dbReference type="OrthoDB" id="3472322at2"/>
<reference evidence="2 3" key="1">
    <citation type="submission" date="2018-08" db="EMBL/GenBank/DDBJ databases">
        <title>Sequencing the genomes of 1000 actinobacteria strains.</title>
        <authorList>
            <person name="Klenk H.-P."/>
        </authorList>
    </citation>
    <scope>NUCLEOTIDE SEQUENCE [LARGE SCALE GENOMIC DNA]</scope>
    <source>
        <strain evidence="2 3">DSM 43927</strain>
    </source>
</reference>
<sequence length="193" mass="20731">MTSITGSTEAPTSVRDHLPGTAPGPREDAPPGGPPEARLTVEYWTVAMDGDDSCGSCDETLTTLRHMVARVRPLARSLGIDVDVTHRVVATWGEALDHEIVASPTIRAEGTELRPSHPDDSERREWRWRGDTGDTAPGQALLDLLVRALAVRSRRLSAHLDRRGPAPYVRQYLQPAPSAAEPTSSGNGPATCG</sequence>
<dbReference type="Pfam" id="PF10865">
    <property type="entry name" value="DUF2703"/>
    <property type="match status" value="1"/>
</dbReference>
<dbReference type="AlphaFoldDB" id="A0A3D9SWL5"/>
<dbReference type="Proteomes" id="UP000256661">
    <property type="component" value="Unassembled WGS sequence"/>
</dbReference>
<accession>A0A3D9SWL5</accession>
<feature type="region of interest" description="Disordered" evidence="1">
    <location>
        <begin position="1"/>
        <end position="37"/>
    </location>
</feature>
<evidence type="ECO:0000313" key="3">
    <source>
        <dbReference type="Proteomes" id="UP000256661"/>
    </source>
</evidence>
<feature type="region of interest" description="Disordered" evidence="1">
    <location>
        <begin position="110"/>
        <end position="132"/>
    </location>
</feature>
<comment type="caution">
    <text evidence="2">The sequence shown here is derived from an EMBL/GenBank/DDBJ whole genome shotgun (WGS) entry which is preliminary data.</text>
</comment>
<gene>
    <name evidence="2" type="ORF">DFJ69_5508</name>
</gene>
<protein>
    <submittedName>
        <fullName evidence="2">Uncharacterized protein DUF2703</fullName>
    </submittedName>
</protein>
<organism evidence="2 3">
    <name type="scientific">Thermomonospora umbrina</name>
    <dbReference type="NCBI Taxonomy" id="111806"/>
    <lineage>
        <taxon>Bacteria</taxon>
        <taxon>Bacillati</taxon>
        <taxon>Actinomycetota</taxon>
        <taxon>Actinomycetes</taxon>
        <taxon>Streptosporangiales</taxon>
        <taxon>Thermomonosporaceae</taxon>
        <taxon>Thermomonospora</taxon>
    </lineage>
</organism>
<name>A0A3D9SWL5_9ACTN</name>
<keyword evidence="3" id="KW-1185">Reference proteome</keyword>
<proteinExistence type="predicted"/>